<dbReference type="Gene3D" id="1.10.260.40">
    <property type="entry name" value="lambda repressor-like DNA-binding domains"/>
    <property type="match status" value="1"/>
</dbReference>
<protein>
    <submittedName>
        <fullName evidence="5">Catabolite control protein A</fullName>
    </submittedName>
</protein>
<dbReference type="InterPro" id="IPR000843">
    <property type="entry name" value="HTH_LacI"/>
</dbReference>
<dbReference type="EMBL" id="BSSQ01000006">
    <property type="protein sequence ID" value="GLX67427.1"/>
    <property type="molecule type" value="Genomic_DNA"/>
</dbReference>
<sequence length="349" mass="39382">MNESKIIDVANRANVSVATVSRVLNRSELVSEKTKKRVLEAIQEMNYTPNAMAKNLRSRKTMKIGVVVADIQVSYFAEIIKGIENMANSLDYNVIICDAQNKKQKELEYVSLLQNRTVDGMIFVTPEMTNKELIALVEDGCSIGVIGRNIDHEQIPCAFTDNVKIARDVVNHLIEQGHEKIAFLSGYADAIDSYERLEGYMKALRDAGMPFVPDLIDNGDFNEDGGYLSFLRLLEKNDDFTAIFTANDEMALGVYKACKQLSIRVPQQLAIVGVDNIRLTKYIVPRLSTVDQPKYTMGALLTEKLIDQMNNNEFKDRRTFKVESKLLIRESSMFSRDRNAETIASEATR</sequence>
<evidence type="ECO:0000313" key="5">
    <source>
        <dbReference type="EMBL" id="GLX67427.1"/>
    </source>
</evidence>
<dbReference type="SMART" id="SM00354">
    <property type="entry name" value="HTH_LACI"/>
    <property type="match status" value="1"/>
</dbReference>
<dbReference type="Gene3D" id="3.40.50.2300">
    <property type="match status" value="2"/>
</dbReference>
<gene>
    <name evidence="5" type="ORF">MU1_17720</name>
</gene>
<keyword evidence="6" id="KW-1185">Reference proteome</keyword>
<comment type="caution">
    <text evidence="5">The sequence shown here is derived from an EMBL/GenBank/DDBJ whole genome shotgun (WGS) entry which is preliminary data.</text>
</comment>
<dbReference type="RefSeq" id="WP_284238173.1">
    <property type="nucleotide sequence ID" value="NZ_BSSQ01000006.1"/>
</dbReference>
<dbReference type="Pfam" id="PF00532">
    <property type="entry name" value="Peripla_BP_1"/>
    <property type="match status" value="1"/>
</dbReference>
<dbReference type="CDD" id="cd06267">
    <property type="entry name" value="PBP1_LacI_sugar_binding-like"/>
    <property type="match status" value="1"/>
</dbReference>
<keyword evidence="1" id="KW-0805">Transcription regulation</keyword>
<name>A0ABQ6GCR3_9BACL</name>
<dbReference type="PROSITE" id="PS50932">
    <property type="entry name" value="HTH_LACI_2"/>
    <property type="match status" value="1"/>
</dbReference>
<accession>A0ABQ6GCR3</accession>
<dbReference type="InterPro" id="IPR001761">
    <property type="entry name" value="Peripla_BP/Lac1_sug-bd_dom"/>
</dbReference>
<dbReference type="SUPFAM" id="SSF53822">
    <property type="entry name" value="Periplasmic binding protein-like I"/>
    <property type="match status" value="1"/>
</dbReference>
<dbReference type="Pfam" id="PF00356">
    <property type="entry name" value="LacI"/>
    <property type="match status" value="1"/>
</dbReference>
<dbReference type="CDD" id="cd01392">
    <property type="entry name" value="HTH_LacI"/>
    <property type="match status" value="1"/>
</dbReference>
<evidence type="ECO:0000259" key="4">
    <source>
        <dbReference type="PROSITE" id="PS50932"/>
    </source>
</evidence>
<dbReference type="PROSITE" id="PS00356">
    <property type="entry name" value="HTH_LACI_1"/>
    <property type="match status" value="1"/>
</dbReference>
<dbReference type="PANTHER" id="PTHR30146">
    <property type="entry name" value="LACI-RELATED TRANSCRIPTIONAL REPRESSOR"/>
    <property type="match status" value="1"/>
</dbReference>
<keyword evidence="3" id="KW-0804">Transcription</keyword>
<organism evidence="5 6">
    <name type="scientific">Paenibacillus glycanilyticus</name>
    <dbReference type="NCBI Taxonomy" id="126569"/>
    <lineage>
        <taxon>Bacteria</taxon>
        <taxon>Bacillati</taxon>
        <taxon>Bacillota</taxon>
        <taxon>Bacilli</taxon>
        <taxon>Bacillales</taxon>
        <taxon>Paenibacillaceae</taxon>
        <taxon>Paenibacillus</taxon>
    </lineage>
</organism>
<dbReference type="Proteomes" id="UP001157114">
    <property type="component" value="Unassembled WGS sequence"/>
</dbReference>
<keyword evidence="2" id="KW-0238">DNA-binding</keyword>
<proteinExistence type="predicted"/>
<feature type="domain" description="HTH lacI-type" evidence="4">
    <location>
        <begin position="4"/>
        <end position="58"/>
    </location>
</feature>
<evidence type="ECO:0000256" key="1">
    <source>
        <dbReference type="ARBA" id="ARBA00023015"/>
    </source>
</evidence>
<evidence type="ECO:0000313" key="6">
    <source>
        <dbReference type="Proteomes" id="UP001157114"/>
    </source>
</evidence>
<dbReference type="PANTHER" id="PTHR30146:SF109">
    <property type="entry name" value="HTH-TYPE TRANSCRIPTIONAL REGULATOR GALS"/>
    <property type="match status" value="1"/>
</dbReference>
<dbReference type="SUPFAM" id="SSF47413">
    <property type="entry name" value="lambda repressor-like DNA-binding domains"/>
    <property type="match status" value="1"/>
</dbReference>
<evidence type="ECO:0000256" key="3">
    <source>
        <dbReference type="ARBA" id="ARBA00023163"/>
    </source>
</evidence>
<dbReference type="InterPro" id="IPR028082">
    <property type="entry name" value="Peripla_BP_I"/>
</dbReference>
<dbReference type="InterPro" id="IPR010982">
    <property type="entry name" value="Lambda_DNA-bd_dom_sf"/>
</dbReference>
<reference evidence="5 6" key="1">
    <citation type="submission" date="2023-03" db="EMBL/GenBank/DDBJ databases">
        <title>Draft genome sequence of the bacteria which degrade cell wall of Tricholomamatutake.</title>
        <authorList>
            <person name="Konishi Y."/>
            <person name="Fukuta Y."/>
            <person name="Shirasaka N."/>
        </authorList>
    </citation>
    <scope>NUCLEOTIDE SEQUENCE [LARGE SCALE GENOMIC DNA]</scope>
    <source>
        <strain evidence="6">mu1</strain>
    </source>
</reference>
<evidence type="ECO:0000256" key="2">
    <source>
        <dbReference type="ARBA" id="ARBA00023125"/>
    </source>
</evidence>